<dbReference type="InterPro" id="IPR029044">
    <property type="entry name" value="Nucleotide-diphossugar_trans"/>
</dbReference>
<keyword evidence="2" id="KW-0328">Glycosyltransferase</keyword>
<dbReference type="AlphaFoldDB" id="A0A0K2GCS5"/>
<evidence type="ECO:0000256" key="2">
    <source>
        <dbReference type="ARBA" id="ARBA00022676"/>
    </source>
</evidence>
<comment type="similarity">
    <text evidence="1">Belongs to the glycosyltransferase 2 family.</text>
</comment>
<dbReference type="Pfam" id="PF00535">
    <property type="entry name" value="Glycos_transf_2"/>
    <property type="match status" value="1"/>
</dbReference>
<dbReference type="PATRIC" id="fig|42253.5.peg.2311"/>
<dbReference type="CDD" id="cd00761">
    <property type="entry name" value="Glyco_tranf_GTA_type"/>
    <property type="match status" value="1"/>
</dbReference>
<organism evidence="5 6">
    <name type="scientific">Nitrospira moscoviensis</name>
    <dbReference type="NCBI Taxonomy" id="42253"/>
    <lineage>
        <taxon>Bacteria</taxon>
        <taxon>Pseudomonadati</taxon>
        <taxon>Nitrospirota</taxon>
        <taxon>Nitrospiria</taxon>
        <taxon>Nitrospirales</taxon>
        <taxon>Nitrospiraceae</taxon>
        <taxon>Nitrospira</taxon>
    </lineage>
</organism>
<dbReference type="Proteomes" id="UP000069205">
    <property type="component" value="Chromosome"/>
</dbReference>
<gene>
    <name evidence="5" type="ORF">NITMOv2_2346</name>
</gene>
<evidence type="ECO:0000259" key="4">
    <source>
        <dbReference type="Pfam" id="PF00535"/>
    </source>
</evidence>
<evidence type="ECO:0000313" key="6">
    <source>
        <dbReference type="Proteomes" id="UP000069205"/>
    </source>
</evidence>
<dbReference type="SUPFAM" id="SSF53448">
    <property type="entry name" value="Nucleotide-diphospho-sugar transferases"/>
    <property type="match status" value="1"/>
</dbReference>
<evidence type="ECO:0000313" key="5">
    <source>
        <dbReference type="EMBL" id="ALA58761.1"/>
    </source>
</evidence>
<evidence type="ECO:0000256" key="1">
    <source>
        <dbReference type="ARBA" id="ARBA00006739"/>
    </source>
</evidence>
<proteinExistence type="inferred from homology"/>
<dbReference type="EMBL" id="CP011801">
    <property type="protein sequence ID" value="ALA58761.1"/>
    <property type="molecule type" value="Genomic_DNA"/>
</dbReference>
<dbReference type="KEGG" id="nmv:NITMOv2_2346"/>
<dbReference type="GO" id="GO:0016757">
    <property type="term" value="F:glycosyltransferase activity"/>
    <property type="evidence" value="ECO:0007669"/>
    <property type="project" value="UniProtKB-KW"/>
</dbReference>
<dbReference type="Gene3D" id="3.90.550.10">
    <property type="entry name" value="Spore Coat Polysaccharide Biosynthesis Protein SpsA, Chain A"/>
    <property type="match status" value="1"/>
</dbReference>
<reference evidence="5 6" key="1">
    <citation type="journal article" date="2015" name="Proc. Natl. Acad. Sci. U.S.A.">
        <title>Expanded metabolic versatility of ubiquitous nitrite-oxidizing bacteria from the genus Nitrospira.</title>
        <authorList>
            <person name="Koch H."/>
            <person name="Lucker S."/>
            <person name="Albertsen M."/>
            <person name="Kitzinger K."/>
            <person name="Herbold C."/>
            <person name="Spieck E."/>
            <person name="Nielsen P.H."/>
            <person name="Wagner M."/>
            <person name="Daims H."/>
        </authorList>
    </citation>
    <scope>NUCLEOTIDE SEQUENCE [LARGE SCALE GENOMIC DNA]</scope>
    <source>
        <strain evidence="5 6">NSP M-1</strain>
    </source>
</reference>
<dbReference type="STRING" id="42253.NITMOv2_2346"/>
<evidence type="ECO:0000256" key="3">
    <source>
        <dbReference type="ARBA" id="ARBA00022679"/>
    </source>
</evidence>
<accession>A0A0K2GCS5</accession>
<name>A0A0K2GCS5_NITMO</name>
<keyword evidence="3 5" id="KW-0808">Transferase</keyword>
<dbReference type="InterPro" id="IPR001173">
    <property type="entry name" value="Glyco_trans_2-like"/>
</dbReference>
<protein>
    <submittedName>
        <fullName evidence="5">Glycosyl transferase family 2</fullName>
    </submittedName>
</protein>
<keyword evidence="6" id="KW-1185">Reference proteome</keyword>
<sequence>MKMYPTGEEPAWPAINTKHPSDILVSVVVPTYRRPELLRRCLTELCAQTLDRTRYELVVVDDGLDDATRREVLGWAEAGTRPIIRYLTSPAPRSGPAVARNIGWRAARGGIIAFTDDDCRPLPEWLEAGCAAFADSAVSGAWGRIVVPIPDEPTDYERNTAGLEDAPCATANCFYRKTALHAVGGFDERFTAAWQEDSDLQFALLEARHQLVEVPDAVVVHPVRPASWGISIRQQRNNLFNALLFKKHPALYRLWIQASPPWHYYANAAALLGAAAGWTVESLWLLGPSLMVWTASVGQFCAKRLKSTSRRAAHVAEMVVTSALIPPVAVYWRLRGAIKYRVAFL</sequence>
<dbReference type="PANTHER" id="PTHR43179:SF12">
    <property type="entry name" value="GALACTOFURANOSYLTRANSFERASE GLFT2"/>
    <property type="match status" value="1"/>
</dbReference>
<feature type="domain" description="Glycosyltransferase 2-like" evidence="4">
    <location>
        <begin position="26"/>
        <end position="159"/>
    </location>
</feature>
<dbReference type="PANTHER" id="PTHR43179">
    <property type="entry name" value="RHAMNOSYLTRANSFERASE WBBL"/>
    <property type="match status" value="1"/>
</dbReference>